<gene>
    <name evidence="1" type="ORF">LEMA_P012660.1</name>
</gene>
<organism evidence="2">
    <name type="scientific">Leptosphaeria maculans (strain JN3 / isolate v23.1.3 / race Av1-4-5-6-7-8)</name>
    <name type="common">Blackleg fungus</name>
    <name type="synonym">Phoma lingam</name>
    <dbReference type="NCBI Taxonomy" id="985895"/>
    <lineage>
        <taxon>Eukaryota</taxon>
        <taxon>Fungi</taxon>
        <taxon>Dikarya</taxon>
        <taxon>Ascomycota</taxon>
        <taxon>Pezizomycotina</taxon>
        <taxon>Dothideomycetes</taxon>
        <taxon>Pleosporomycetidae</taxon>
        <taxon>Pleosporales</taxon>
        <taxon>Pleosporineae</taxon>
        <taxon>Leptosphaeriaceae</taxon>
        <taxon>Plenodomus</taxon>
        <taxon>Plenodomus lingam/Leptosphaeria maculans species complex</taxon>
    </lineage>
</organism>
<dbReference type="EMBL" id="FP929138">
    <property type="protein sequence ID" value="CBY00136.1"/>
    <property type="molecule type" value="Genomic_DNA"/>
</dbReference>
<accession>E5AC25</accession>
<dbReference type="AlphaFoldDB" id="E5AC25"/>
<dbReference type="InParanoid" id="E5AC25"/>
<dbReference type="PANTHER" id="PTHR40788:SF1">
    <property type="entry name" value="IPA PROTEIN"/>
    <property type="match status" value="1"/>
</dbReference>
<evidence type="ECO:0000313" key="2">
    <source>
        <dbReference type="Proteomes" id="UP000002668"/>
    </source>
</evidence>
<sequence>MTQTKPHRWETCEKPGREGKTRYCDILSAGPRTLPTMIATLKDLHADLARKFQRQGPLIEQTWRSLQQRQRETIVRDGSLDGVVLKHPDDTSMGAVYKILPEWNMRDLTAPSSDFLLNLLRHRATTSLQDQYASGVNGSAGDYEHIVAMIKEKYGQTFATTPGNKREVVASLRSAFQAGLIVPQSTGELIMMRQLYILQALNITFEDILDVGSTTRTAKGPTPRPAENATTALAKLSVHSPPTKTELPGLAESAIDQQVSLEDYIDLVSTEPTILAYEVNLWYYTRPELVADDRGRILPAILDKFISGAFFDAVRTVVRNACVWKYMACLLRMLGISHDRQFRAIILQELSKVCAMEYTRARDTFKRYVSTGTGGGRWFRRATNAKNYDKVRVGLKCSPESLTVENPQLHYMLRLCQEETTWTKSADWLQKLTDLHRVHPLEQGKMLKQEFDSLGDLAIIVTFIQCLSGVVNLPTISKKGQSSFVSRVESLDSRLESIKAGLPCGPQ</sequence>
<dbReference type="Proteomes" id="UP000002668">
    <property type="component" value="Genome"/>
</dbReference>
<reference evidence="2" key="1">
    <citation type="journal article" date="2011" name="Nat. Commun.">
        <title>Effector diversification within compartments of the Leptosphaeria maculans genome affected by Repeat-Induced Point mutations.</title>
        <authorList>
            <person name="Rouxel T."/>
            <person name="Grandaubert J."/>
            <person name="Hane J.K."/>
            <person name="Hoede C."/>
            <person name="van de Wouw A.P."/>
            <person name="Couloux A."/>
            <person name="Dominguez V."/>
            <person name="Anthouard V."/>
            <person name="Bally P."/>
            <person name="Bourras S."/>
            <person name="Cozijnsen A.J."/>
            <person name="Ciuffetti L.M."/>
            <person name="Degrave A."/>
            <person name="Dilmaghani A."/>
            <person name="Duret L."/>
            <person name="Fudal I."/>
            <person name="Goodwin S.B."/>
            <person name="Gout L."/>
            <person name="Glaser N."/>
            <person name="Linglin J."/>
            <person name="Kema G.H.J."/>
            <person name="Lapalu N."/>
            <person name="Lawrence C.B."/>
            <person name="May K."/>
            <person name="Meyer M."/>
            <person name="Ollivier B."/>
            <person name="Poulain J."/>
            <person name="Schoch C.L."/>
            <person name="Simon A."/>
            <person name="Spatafora J.W."/>
            <person name="Stachowiak A."/>
            <person name="Turgeon B.G."/>
            <person name="Tyler B.M."/>
            <person name="Vincent D."/>
            <person name="Weissenbach J."/>
            <person name="Amselem J."/>
            <person name="Quesneville H."/>
            <person name="Oliver R.P."/>
            <person name="Wincker P."/>
            <person name="Balesdent M.-H."/>
            <person name="Howlett B.J."/>
        </authorList>
    </citation>
    <scope>NUCLEOTIDE SEQUENCE [LARGE SCALE GENOMIC DNA]</scope>
    <source>
        <strain evidence="2">JN3 / isolate v23.1.3 / race Av1-4-5-6-7-8</strain>
    </source>
</reference>
<keyword evidence="2" id="KW-1185">Reference proteome</keyword>
<name>E5AC25_LEPMJ</name>
<proteinExistence type="predicted"/>
<dbReference type="eggNOG" id="ENOG502SJ1Z">
    <property type="taxonomic scope" value="Eukaryota"/>
</dbReference>
<dbReference type="VEuPathDB" id="FungiDB:LEMA_P012660.1"/>
<protein>
    <submittedName>
        <fullName evidence="1">Uncharacterized protein</fullName>
    </submittedName>
</protein>
<dbReference type="PANTHER" id="PTHR40788">
    <property type="entry name" value="CLR5 DOMAIN-CONTAINING PROTEIN-RELATED"/>
    <property type="match status" value="1"/>
</dbReference>
<dbReference type="HOGENOM" id="CLU_576135_0_0_1"/>
<dbReference type="STRING" id="985895.E5AC25"/>
<dbReference type="OrthoDB" id="2922289at2759"/>
<dbReference type="OMA" id="NICHLEF"/>
<evidence type="ECO:0000313" key="1">
    <source>
        <dbReference type="EMBL" id="CBY00136.1"/>
    </source>
</evidence>